<dbReference type="InterPro" id="IPR028992">
    <property type="entry name" value="Hedgehog/Intein_dom"/>
</dbReference>
<dbReference type="CDD" id="cd00081">
    <property type="entry name" value="Hint"/>
    <property type="match status" value="1"/>
</dbReference>
<gene>
    <name evidence="2" type="ORF">JDO7802_01724</name>
</gene>
<dbReference type="RefSeq" id="WP_187298114.1">
    <property type="nucleotide sequence ID" value="NZ_CXSU01000011.1"/>
</dbReference>
<protein>
    <recommendedName>
        <fullName evidence="1">Hedgehog/Intein (Hint) domain-containing protein</fullName>
    </recommendedName>
</protein>
<evidence type="ECO:0000313" key="2">
    <source>
        <dbReference type="EMBL" id="CTQ49708.1"/>
    </source>
</evidence>
<evidence type="ECO:0000313" key="3">
    <source>
        <dbReference type="Proteomes" id="UP000049222"/>
    </source>
</evidence>
<dbReference type="InterPro" id="IPR036844">
    <property type="entry name" value="Hint_dom_sf"/>
</dbReference>
<reference evidence="2 3" key="1">
    <citation type="submission" date="2015-07" db="EMBL/GenBank/DDBJ databases">
        <authorList>
            <person name="Noorani M."/>
        </authorList>
    </citation>
    <scope>NUCLEOTIDE SEQUENCE [LARGE SCALE GENOMIC DNA]</scope>
    <source>
        <strain evidence="2 3">CECT 7802</strain>
    </source>
</reference>
<accession>A0A0M6YH78</accession>
<dbReference type="EMBL" id="CXSU01000011">
    <property type="protein sequence ID" value="CTQ49708.1"/>
    <property type="molecule type" value="Genomic_DNA"/>
</dbReference>
<dbReference type="Pfam" id="PF13403">
    <property type="entry name" value="Hint_2"/>
    <property type="match status" value="1"/>
</dbReference>
<sequence>MADILPPLSTLSRCTVYPAEALRVEMGALMGDAIGTLSEVVAGDVYTLDDRARPSELILTQEGGDTVVAAASSVGKAGQIVLPLARHQIMGERGGTVEVLVLDLEGTRLALPLGPLSASDEYSLIASAEIEGELSSVAQVSFTRGTRVTMANGLQTPVEDLKQGDRVLTRDHGPQPVRWIGMQTVRAEGSNAPIIIAQDALNNAEELCLSPDHRLFIYQRTDTLGAGRAEVLVRARHLVNGDNITRAAAGHVDYFHLLFDAHEIIYVAGIPAESLLVSPEVLAGLGEDLAGELRGSLGDLSQVPHHGVEATAADLDGLDTAHLLRRASPR</sequence>
<proteinExistence type="predicted"/>
<dbReference type="AlphaFoldDB" id="A0A0M6YH78"/>
<evidence type="ECO:0000259" key="1">
    <source>
        <dbReference type="Pfam" id="PF13403"/>
    </source>
</evidence>
<dbReference type="SUPFAM" id="SSF51294">
    <property type="entry name" value="Hedgehog/intein (Hint) domain"/>
    <property type="match status" value="1"/>
</dbReference>
<dbReference type="Gene3D" id="2.170.16.10">
    <property type="entry name" value="Hedgehog/Intein (Hint) domain"/>
    <property type="match status" value="1"/>
</dbReference>
<organism evidence="2 3">
    <name type="scientific">Jannaschia donghaensis</name>
    <dbReference type="NCBI Taxonomy" id="420998"/>
    <lineage>
        <taxon>Bacteria</taxon>
        <taxon>Pseudomonadati</taxon>
        <taxon>Pseudomonadota</taxon>
        <taxon>Alphaproteobacteria</taxon>
        <taxon>Rhodobacterales</taxon>
        <taxon>Roseobacteraceae</taxon>
        <taxon>Jannaschia</taxon>
    </lineage>
</organism>
<name>A0A0M6YH78_9RHOB</name>
<keyword evidence="3" id="KW-1185">Reference proteome</keyword>
<dbReference type="STRING" id="420998.JDO7802_01724"/>
<feature type="domain" description="Hedgehog/Intein (Hint)" evidence="1">
    <location>
        <begin position="141"/>
        <end position="276"/>
    </location>
</feature>
<dbReference type="Proteomes" id="UP000049222">
    <property type="component" value="Unassembled WGS sequence"/>
</dbReference>